<reference evidence="2 4" key="2">
    <citation type="submission" date="2019-03" db="EMBL/GenBank/DDBJ databases">
        <authorList>
            <person name="He R.-H."/>
        </authorList>
    </citation>
    <scope>NUCLEOTIDE SEQUENCE [LARGE SCALE GENOMIC DNA]</scope>
    <source>
        <strain evidence="2 4">DSM 19624</strain>
    </source>
</reference>
<dbReference type="Proteomes" id="UP000273898">
    <property type="component" value="Unassembled WGS sequence"/>
</dbReference>
<keyword evidence="4" id="KW-1185">Reference proteome</keyword>
<evidence type="ECO:0000313" key="1">
    <source>
        <dbReference type="EMBL" id="RLJ80192.1"/>
    </source>
</evidence>
<dbReference type="EMBL" id="SOPX01000002">
    <property type="protein sequence ID" value="TFB31477.1"/>
    <property type="molecule type" value="Genomic_DNA"/>
</dbReference>
<dbReference type="RefSeq" id="WP_121282806.1">
    <property type="nucleotide sequence ID" value="NZ_RCCK01000010.1"/>
</dbReference>
<sequence length="423" mass="48177">MADIVSILAEQISRVLLDQQFNPNSSVPNSDIAPTSSGKSKQINLEASGRIVAEDLIREALASGLQLSVLKFKDRSLTGGNTAEFVGEITLSVPFVLKVDSNTKKLSEEAKVIRTIKNNLDLPVQYRQSWPEIYAIRYEAPYAYLMEYFHPSDGWVSMENLMYDKKFGKTGDVIFIRKCVERFLSISFIGARSSINNRLIPNINQDYISRIKERLTMASNKDNRFRSVRLIINNVEYNPWRYYLDLIESSQTKLQLIHPPFSTIVHGDPNPGNILLNLNSSDLDLKMIDPKDWLTGDYLFDLCKLTHFISVTGPVEHPINDTPKVLISDIEGGYSFDYKTDYQHWTNEIVSVCLGEAEKFANQNGDENWEIRYQLGMASNLLGLPIGRLQKINRLESAAICYAEGIIWLDRFCKSLQELKNEN</sequence>
<comment type="caution">
    <text evidence="1">The sequence shown here is derived from an EMBL/GenBank/DDBJ whole genome shotgun (WGS) entry which is preliminary data.</text>
</comment>
<dbReference type="AlphaFoldDB" id="A0A497Y9F6"/>
<dbReference type="Proteomes" id="UP000297429">
    <property type="component" value="Unassembled WGS sequence"/>
</dbReference>
<dbReference type="GO" id="GO:0016740">
    <property type="term" value="F:transferase activity"/>
    <property type="evidence" value="ECO:0007669"/>
    <property type="project" value="UniProtKB-KW"/>
</dbReference>
<accession>A0A497Y9F6</accession>
<dbReference type="EMBL" id="RCCK01000010">
    <property type="protein sequence ID" value="RLJ80192.1"/>
    <property type="molecule type" value="Genomic_DNA"/>
</dbReference>
<dbReference type="OrthoDB" id="1494829at2"/>
<proteinExistence type="predicted"/>
<evidence type="ECO:0000313" key="3">
    <source>
        <dbReference type="Proteomes" id="UP000273898"/>
    </source>
</evidence>
<keyword evidence="1" id="KW-0808">Transferase</keyword>
<evidence type="ECO:0000313" key="2">
    <source>
        <dbReference type="EMBL" id="TFB31477.1"/>
    </source>
</evidence>
<name>A0A497Y9F6_9SPHI</name>
<dbReference type="SUPFAM" id="SSF56112">
    <property type="entry name" value="Protein kinase-like (PK-like)"/>
    <property type="match status" value="1"/>
</dbReference>
<protein>
    <submittedName>
        <fullName evidence="1">Phosphotransferase family enzyme</fullName>
    </submittedName>
</protein>
<evidence type="ECO:0000313" key="4">
    <source>
        <dbReference type="Proteomes" id="UP000297429"/>
    </source>
</evidence>
<dbReference type="InterPro" id="IPR011009">
    <property type="entry name" value="Kinase-like_dom_sf"/>
</dbReference>
<reference evidence="1 3" key="1">
    <citation type="submission" date="2018-10" db="EMBL/GenBank/DDBJ databases">
        <title>Genomic Encyclopedia of Archaeal and Bacterial Type Strains, Phase II (KMG-II): from individual species to whole genera.</title>
        <authorList>
            <person name="Goeker M."/>
        </authorList>
    </citation>
    <scope>NUCLEOTIDE SEQUENCE [LARGE SCALE GENOMIC DNA]</scope>
    <source>
        <strain evidence="1 3">DSM 19624</strain>
    </source>
</reference>
<organism evidence="1 3">
    <name type="scientific">Pedobacter alluvionis</name>
    <dbReference type="NCBI Taxonomy" id="475253"/>
    <lineage>
        <taxon>Bacteria</taxon>
        <taxon>Pseudomonadati</taxon>
        <taxon>Bacteroidota</taxon>
        <taxon>Sphingobacteriia</taxon>
        <taxon>Sphingobacteriales</taxon>
        <taxon>Sphingobacteriaceae</taxon>
        <taxon>Pedobacter</taxon>
    </lineage>
</organism>
<gene>
    <name evidence="1" type="ORF">BCL90_0939</name>
    <name evidence="2" type="ORF">E3V97_12845</name>
</gene>